<feature type="binding site" evidence="18">
    <location>
        <position position="33"/>
    </location>
    <ligand>
        <name>a divalent metal cation</name>
        <dbReference type="ChEBI" id="CHEBI:60240"/>
    </ligand>
</feature>
<dbReference type="OrthoDB" id="9789934at2"/>
<organism evidence="20 21">
    <name type="scientific">Lentilactobacillus kosonis</name>
    <dbReference type="NCBI Taxonomy" id="2810561"/>
    <lineage>
        <taxon>Bacteria</taxon>
        <taxon>Bacillati</taxon>
        <taxon>Bacillota</taxon>
        <taxon>Bacilli</taxon>
        <taxon>Lactobacillales</taxon>
        <taxon>Lactobacillaceae</taxon>
        <taxon>Lentilactobacillus</taxon>
    </lineage>
</organism>
<evidence type="ECO:0000256" key="10">
    <source>
        <dbReference type="ARBA" id="ARBA00022989"/>
    </source>
</evidence>
<feature type="active site" description="Proton acceptor" evidence="15">
    <location>
        <position position="74"/>
    </location>
</feature>
<dbReference type="GO" id="GO:0004143">
    <property type="term" value="F:ATP-dependent diacylglycerol kinase activity"/>
    <property type="evidence" value="ECO:0007669"/>
    <property type="project" value="UniProtKB-EC"/>
</dbReference>
<evidence type="ECO:0000256" key="7">
    <source>
        <dbReference type="ARBA" id="ARBA00022741"/>
    </source>
</evidence>
<dbReference type="EMBL" id="BEXA01000002">
    <property type="protein sequence ID" value="GAY73078.1"/>
    <property type="molecule type" value="Genomic_DNA"/>
</dbReference>
<keyword evidence="12 19" id="KW-0472">Membrane</keyword>
<dbReference type="Pfam" id="PF01219">
    <property type="entry name" value="DAGK_prokar"/>
    <property type="match status" value="1"/>
</dbReference>
<dbReference type="EC" id="2.7.1.107" evidence="20"/>
<feature type="transmembrane region" description="Helical" evidence="19">
    <location>
        <begin position="61"/>
        <end position="80"/>
    </location>
</feature>
<dbReference type="InterPro" id="IPR000829">
    <property type="entry name" value="DAGK"/>
</dbReference>
<evidence type="ECO:0000256" key="13">
    <source>
        <dbReference type="ARBA" id="ARBA00023209"/>
    </source>
</evidence>
<name>A0A401FLD5_9LACO</name>
<comment type="subcellular location">
    <subcellularLocation>
        <location evidence="1">Cell membrane</location>
        <topology evidence="1">Multi-pass membrane protein</topology>
    </subcellularLocation>
</comment>
<keyword evidence="3" id="KW-1003">Cell membrane</keyword>
<comment type="caution">
    <text evidence="20">The sequence shown here is derived from an EMBL/GenBank/DDBJ whole genome shotgun (WGS) entry which is preliminary data.</text>
</comment>
<evidence type="ECO:0000256" key="2">
    <source>
        <dbReference type="ARBA" id="ARBA00005967"/>
    </source>
</evidence>
<dbReference type="STRING" id="1138822.PL11_009390"/>
<dbReference type="RefSeq" id="WP_125008271.1">
    <property type="nucleotide sequence ID" value="NZ_BEXA01000002.1"/>
</dbReference>
<evidence type="ECO:0000256" key="5">
    <source>
        <dbReference type="ARBA" id="ARBA00022679"/>
    </source>
</evidence>
<accession>A0A401FLD5</accession>
<proteinExistence type="inferred from homology"/>
<feature type="binding site" evidence="17">
    <location>
        <begin position="100"/>
        <end position="101"/>
    </location>
    <ligand>
        <name>ATP</name>
        <dbReference type="ChEBI" id="CHEBI:30616"/>
    </ligand>
</feature>
<keyword evidence="13" id="KW-0594">Phospholipid biosynthesis</keyword>
<feature type="transmembrane region" description="Helical" evidence="19">
    <location>
        <begin position="101"/>
        <end position="123"/>
    </location>
</feature>
<keyword evidence="18" id="KW-0460">Magnesium</keyword>
<dbReference type="GO" id="GO:0005886">
    <property type="term" value="C:plasma membrane"/>
    <property type="evidence" value="ECO:0007669"/>
    <property type="project" value="UniProtKB-SubCell"/>
</dbReference>
<dbReference type="Proteomes" id="UP000286974">
    <property type="component" value="Unassembled WGS sequence"/>
</dbReference>
<evidence type="ECO:0000256" key="14">
    <source>
        <dbReference type="ARBA" id="ARBA00023264"/>
    </source>
</evidence>
<dbReference type="GO" id="GO:0005524">
    <property type="term" value="F:ATP binding"/>
    <property type="evidence" value="ECO:0007669"/>
    <property type="project" value="UniProtKB-KW"/>
</dbReference>
<keyword evidence="9 17" id="KW-0067">ATP-binding</keyword>
<protein>
    <submittedName>
        <fullName evidence="20">Diacylglycerol kinase</fullName>
        <ecNumber evidence="20">2.7.1.107</ecNumber>
    </submittedName>
</protein>
<keyword evidence="5 20" id="KW-0808">Transferase</keyword>
<evidence type="ECO:0000313" key="21">
    <source>
        <dbReference type="Proteomes" id="UP000286974"/>
    </source>
</evidence>
<keyword evidence="10 19" id="KW-1133">Transmembrane helix</keyword>
<evidence type="ECO:0000256" key="3">
    <source>
        <dbReference type="ARBA" id="ARBA00022475"/>
    </source>
</evidence>
<keyword evidence="14" id="KW-1208">Phospholipid metabolism</keyword>
<feature type="binding site" evidence="17">
    <location>
        <position position="81"/>
    </location>
    <ligand>
        <name>ATP</name>
        <dbReference type="ChEBI" id="CHEBI:30616"/>
    </ligand>
</feature>
<keyword evidence="6 19" id="KW-0812">Transmembrane</keyword>
<dbReference type="InterPro" id="IPR036945">
    <property type="entry name" value="DAGK_sf"/>
</dbReference>
<keyword evidence="7 17" id="KW-0547">Nucleotide-binding</keyword>
<gene>
    <name evidence="20" type="ORF">NBRC111893_1224</name>
</gene>
<dbReference type="InterPro" id="IPR033717">
    <property type="entry name" value="UDPK"/>
</dbReference>
<feature type="binding site" evidence="18">
    <location>
        <position position="81"/>
    </location>
    <ligand>
        <name>a divalent metal cation</name>
        <dbReference type="ChEBI" id="CHEBI:60240"/>
    </ligand>
</feature>
<evidence type="ECO:0000256" key="19">
    <source>
        <dbReference type="SAM" id="Phobius"/>
    </source>
</evidence>
<keyword evidence="11" id="KW-0443">Lipid metabolism</keyword>
<evidence type="ECO:0000256" key="6">
    <source>
        <dbReference type="ARBA" id="ARBA00022692"/>
    </source>
</evidence>
<feature type="binding site" evidence="16">
    <location>
        <position position="74"/>
    </location>
    <ligand>
        <name>substrate</name>
    </ligand>
</feature>
<feature type="transmembrane region" description="Helical" evidence="19">
    <location>
        <begin position="38"/>
        <end position="55"/>
    </location>
</feature>
<evidence type="ECO:0000256" key="4">
    <source>
        <dbReference type="ARBA" id="ARBA00022516"/>
    </source>
</evidence>
<evidence type="ECO:0000256" key="1">
    <source>
        <dbReference type="ARBA" id="ARBA00004651"/>
    </source>
</evidence>
<dbReference type="CDD" id="cd14265">
    <property type="entry name" value="UDPK_IM_like"/>
    <property type="match status" value="1"/>
</dbReference>
<evidence type="ECO:0000256" key="12">
    <source>
        <dbReference type="ARBA" id="ARBA00023136"/>
    </source>
</evidence>
<comment type="cofactor">
    <cofactor evidence="18">
        <name>Mg(2+)</name>
        <dbReference type="ChEBI" id="CHEBI:18420"/>
    </cofactor>
    <text evidence="18">Mn(2+), Zn(2+), Cd(2+) and Co(2+) support activity to lesser extents.</text>
</comment>
<evidence type="ECO:0000256" key="18">
    <source>
        <dbReference type="PIRSR" id="PIRSR600829-4"/>
    </source>
</evidence>
<evidence type="ECO:0000313" key="20">
    <source>
        <dbReference type="EMBL" id="GAY73078.1"/>
    </source>
</evidence>
<keyword evidence="4" id="KW-0444">Lipid biosynthesis</keyword>
<dbReference type="Gene3D" id="1.10.287.3610">
    <property type="match status" value="1"/>
</dbReference>
<evidence type="ECO:0000256" key="9">
    <source>
        <dbReference type="ARBA" id="ARBA00022840"/>
    </source>
</evidence>
<keyword evidence="8 20" id="KW-0418">Kinase</keyword>
<dbReference type="GO" id="GO:0046872">
    <property type="term" value="F:metal ion binding"/>
    <property type="evidence" value="ECO:0007669"/>
    <property type="project" value="UniProtKB-KW"/>
</dbReference>
<dbReference type="PANTHER" id="PTHR34299:SF1">
    <property type="entry name" value="DIACYLGLYCEROL KINASE"/>
    <property type="match status" value="1"/>
</dbReference>
<dbReference type="AlphaFoldDB" id="A0A401FLD5"/>
<keyword evidence="21" id="KW-1185">Reference proteome</keyword>
<evidence type="ECO:0000256" key="15">
    <source>
        <dbReference type="PIRSR" id="PIRSR600829-1"/>
    </source>
</evidence>
<comment type="similarity">
    <text evidence="2">Belongs to the bacterial diacylglycerol kinase family.</text>
</comment>
<evidence type="ECO:0000256" key="8">
    <source>
        <dbReference type="ARBA" id="ARBA00022777"/>
    </source>
</evidence>
<reference evidence="20 21" key="1">
    <citation type="submission" date="2017-11" db="EMBL/GenBank/DDBJ databases">
        <title>Draft Genome Sequence of Lactobacillus curieae NBRC 111893 isolated from Koso, a Japanese sugar-Vegetable Fermented Beverage.</title>
        <authorList>
            <person name="Chiou T.Y."/>
            <person name="Oshima K."/>
            <person name="Suda W."/>
            <person name="Hattori M."/>
            <person name="Takahashi T."/>
        </authorList>
    </citation>
    <scope>NUCLEOTIDE SEQUENCE [LARGE SCALE GENOMIC DNA]</scope>
    <source>
        <strain evidence="20 21">NBRC111893</strain>
    </source>
</reference>
<feature type="binding site" evidence="17">
    <location>
        <position position="33"/>
    </location>
    <ligand>
        <name>ATP</name>
        <dbReference type="ChEBI" id="CHEBI:30616"/>
    </ligand>
</feature>
<sequence length="131" mass="14685">MGLRDKRQIEKNKTFFQSVGHAISGICRLVLEERNFRFDLIIATFVLIMGVIFQISLNDWLWLFAAFFAVIGSEVLNSIVENVVDLIVGRQYNELAKRAKDIGAGGVLLSALFAVIVGCLIFIPKIIELIK</sequence>
<dbReference type="GO" id="GO:0008654">
    <property type="term" value="P:phospholipid biosynthetic process"/>
    <property type="evidence" value="ECO:0007669"/>
    <property type="project" value="UniProtKB-KW"/>
</dbReference>
<dbReference type="PANTHER" id="PTHR34299">
    <property type="entry name" value="DIACYLGLYCEROL KINASE"/>
    <property type="match status" value="1"/>
</dbReference>
<evidence type="ECO:0000256" key="11">
    <source>
        <dbReference type="ARBA" id="ARBA00023098"/>
    </source>
</evidence>
<evidence type="ECO:0000256" key="17">
    <source>
        <dbReference type="PIRSR" id="PIRSR600829-3"/>
    </source>
</evidence>
<keyword evidence="18" id="KW-0479">Metal-binding</keyword>
<evidence type="ECO:0000256" key="16">
    <source>
        <dbReference type="PIRSR" id="PIRSR600829-2"/>
    </source>
</evidence>